<keyword evidence="3" id="KW-1185">Reference proteome</keyword>
<dbReference type="GO" id="GO:0005615">
    <property type="term" value="C:extracellular space"/>
    <property type="evidence" value="ECO:0007669"/>
    <property type="project" value="TreeGrafter"/>
</dbReference>
<comment type="caution">
    <text evidence="2">The sequence shown here is derived from an EMBL/GenBank/DDBJ whole genome shotgun (WGS) entry which is preliminary data.</text>
</comment>
<sequence length="330" mass="36492">MRRSAVINGLDIWTQIRQDVGIAESHYKCSAVSHIATFGSKKINKQTTKVKIVGCNNKCPCGCAENCPATYYHPVCGVDGKEYKSKCHANCKNVKVGCYKKCPCGCAENCPATYYHPVCGVDGKEYKSKCHANCKNVKVGCNKKCPCDCADDCPATYYHPVCGVDGKEYKSKCHANCKNVKIGCNKQCPCDCTDGCHGSYYHPVCGVDGKTYKSKCHLDCKYVEYSDMQRSNPAFTDAYTTLQSNIGMYIFKFIYTDSVLLGSMVVSNSQRTSTTIINNYEECGRTAEAHTYSSVDKKEAELSQYQQHGVNTYEECGKGIDAHAYDTLDK</sequence>
<dbReference type="Pfam" id="PF07648">
    <property type="entry name" value="Kazal_2"/>
    <property type="match status" value="4"/>
</dbReference>
<evidence type="ECO:0000313" key="3">
    <source>
        <dbReference type="Proteomes" id="UP000683360"/>
    </source>
</evidence>
<dbReference type="Gene3D" id="3.30.60.30">
    <property type="match status" value="4"/>
</dbReference>
<dbReference type="AlphaFoldDB" id="A0A8S3QRZ3"/>
<feature type="domain" description="Kazal-like" evidence="1">
    <location>
        <begin position="49"/>
        <end position="103"/>
    </location>
</feature>
<dbReference type="PANTHER" id="PTHR21131:SF0">
    <property type="entry name" value="GEO10195P1-RELATED"/>
    <property type="match status" value="1"/>
</dbReference>
<gene>
    <name evidence="2" type="ORF">MEDL_10975</name>
</gene>
<dbReference type="SUPFAM" id="SSF100895">
    <property type="entry name" value="Kazal-type serine protease inhibitors"/>
    <property type="match status" value="4"/>
</dbReference>
<protein>
    <recommendedName>
        <fullName evidence="1">Kazal-like domain-containing protein</fullName>
    </recommendedName>
</protein>
<evidence type="ECO:0000259" key="1">
    <source>
        <dbReference type="PROSITE" id="PS51465"/>
    </source>
</evidence>
<name>A0A8S3QRZ3_MYTED</name>
<feature type="domain" description="Kazal-like" evidence="1">
    <location>
        <begin position="105"/>
        <end position="134"/>
    </location>
</feature>
<accession>A0A8S3QRZ3</accession>
<dbReference type="SMART" id="SM00280">
    <property type="entry name" value="KAZAL"/>
    <property type="match status" value="4"/>
</dbReference>
<dbReference type="PROSITE" id="PS51465">
    <property type="entry name" value="KAZAL_2"/>
    <property type="match status" value="4"/>
</dbReference>
<dbReference type="EMBL" id="CAJPWZ010000543">
    <property type="protein sequence ID" value="CAG2196029.1"/>
    <property type="molecule type" value="Genomic_DNA"/>
</dbReference>
<evidence type="ECO:0000313" key="2">
    <source>
        <dbReference type="EMBL" id="CAG2196029.1"/>
    </source>
</evidence>
<proteinExistence type="predicted"/>
<dbReference type="OrthoDB" id="126772at2759"/>
<feature type="domain" description="Kazal-like" evidence="1">
    <location>
        <begin position="192"/>
        <end position="236"/>
    </location>
</feature>
<dbReference type="InterPro" id="IPR036058">
    <property type="entry name" value="Kazal_dom_sf"/>
</dbReference>
<dbReference type="PANTHER" id="PTHR21131">
    <property type="entry name" value="SERINE-TYPE ENDOPEPTIDASE INHIBITOR"/>
    <property type="match status" value="1"/>
</dbReference>
<dbReference type="InterPro" id="IPR002350">
    <property type="entry name" value="Kazal_dom"/>
</dbReference>
<organism evidence="2 3">
    <name type="scientific">Mytilus edulis</name>
    <name type="common">Blue mussel</name>
    <dbReference type="NCBI Taxonomy" id="6550"/>
    <lineage>
        <taxon>Eukaryota</taxon>
        <taxon>Metazoa</taxon>
        <taxon>Spiralia</taxon>
        <taxon>Lophotrochozoa</taxon>
        <taxon>Mollusca</taxon>
        <taxon>Bivalvia</taxon>
        <taxon>Autobranchia</taxon>
        <taxon>Pteriomorphia</taxon>
        <taxon>Mytilida</taxon>
        <taxon>Mytiloidea</taxon>
        <taxon>Mytilidae</taxon>
        <taxon>Mytilinae</taxon>
        <taxon>Mytilus</taxon>
    </lineage>
</organism>
<reference evidence="2" key="1">
    <citation type="submission" date="2021-03" db="EMBL/GenBank/DDBJ databases">
        <authorList>
            <person name="Bekaert M."/>
        </authorList>
    </citation>
    <scope>NUCLEOTIDE SEQUENCE</scope>
</reference>
<dbReference type="InterPro" id="IPR053265">
    <property type="entry name" value="Serpin"/>
</dbReference>
<feature type="domain" description="Kazal-like" evidence="1">
    <location>
        <begin position="135"/>
        <end position="191"/>
    </location>
</feature>
<dbReference type="Proteomes" id="UP000683360">
    <property type="component" value="Unassembled WGS sequence"/>
</dbReference>